<organism evidence="1">
    <name type="scientific">marine sediment metagenome</name>
    <dbReference type="NCBI Taxonomy" id="412755"/>
    <lineage>
        <taxon>unclassified sequences</taxon>
        <taxon>metagenomes</taxon>
        <taxon>ecological metagenomes</taxon>
    </lineage>
</organism>
<dbReference type="SUPFAM" id="SSF52540">
    <property type="entry name" value="P-loop containing nucleoside triphosphate hydrolases"/>
    <property type="match status" value="1"/>
</dbReference>
<name>X0TEN1_9ZZZZ</name>
<sequence>SKGDFSVIKGIAKSRKTFLITMLLAAALRKKDMYAKFRNELRGENVLYFDTEQSRIYVKKVLRRIDYLADNELYTNNFISCSLRAISPSLRLKVIEYAIYNIPNIGYVVIDGIRDLIMDINSQEEATNISTKLLKWTCEKNIHITTVLHENKDGVYARGSIGSELVNKAETVLKIVKKKELSVISSEIVRGMPFEDIYFSINYDGIPELTKPSESEYF</sequence>
<proteinExistence type="predicted"/>
<dbReference type="AlphaFoldDB" id="X0TEN1"/>
<gene>
    <name evidence="1" type="ORF">S01H1_30826</name>
</gene>
<feature type="non-terminal residue" evidence="1">
    <location>
        <position position="1"/>
    </location>
</feature>
<accession>X0TEN1</accession>
<protein>
    <recommendedName>
        <fullName evidence="2">KaiC-like domain-containing protein</fullName>
    </recommendedName>
</protein>
<dbReference type="Gene3D" id="3.40.50.300">
    <property type="entry name" value="P-loop containing nucleotide triphosphate hydrolases"/>
    <property type="match status" value="1"/>
</dbReference>
<comment type="caution">
    <text evidence="1">The sequence shown here is derived from an EMBL/GenBank/DDBJ whole genome shotgun (WGS) entry which is preliminary data.</text>
</comment>
<dbReference type="Pfam" id="PF13481">
    <property type="entry name" value="AAA_25"/>
    <property type="match status" value="1"/>
</dbReference>
<reference evidence="1" key="1">
    <citation type="journal article" date="2014" name="Front. Microbiol.">
        <title>High frequency of phylogenetically diverse reductive dehalogenase-homologous genes in deep subseafloor sedimentary metagenomes.</title>
        <authorList>
            <person name="Kawai M."/>
            <person name="Futagami T."/>
            <person name="Toyoda A."/>
            <person name="Takaki Y."/>
            <person name="Nishi S."/>
            <person name="Hori S."/>
            <person name="Arai W."/>
            <person name="Tsubouchi T."/>
            <person name="Morono Y."/>
            <person name="Uchiyama I."/>
            <person name="Ito T."/>
            <person name="Fujiyama A."/>
            <person name="Inagaki F."/>
            <person name="Takami H."/>
        </authorList>
    </citation>
    <scope>NUCLEOTIDE SEQUENCE</scope>
    <source>
        <strain evidence="1">Expedition CK06-06</strain>
    </source>
</reference>
<evidence type="ECO:0000313" key="1">
    <source>
        <dbReference type="EMBL" id="GAF86632.1"/>
    </source>
</evidence>
<dbReference type="EMBL" id="BARS01018990">
    <property type="protein sequence ID" value="GAF86632.1"/>
    <property type="molecule type" value="Genomic_DNA"/>
</dbReference>
<evidence type="ECO:0008006" key="2">
    <source>
        <dbReference type="Google" id="ProtNLM"/>
    </source>
</evidence>
<dbReference type="InterPro" id="IPR027417">
    <property type="entry name" value="P-loop_NTPase"/>
</dbReference>